<organism evidence="4 5">
    <name type="scientific">Candidatus Wolfebacteria bacterium GW2011_GWC2_39_22</name>
    <dbReference type="NCBI Taxonomy" id="1619013"/>
    <lineage>
        <taxon>Bacteria</taxon>
        <taxon>Candidatus Wolfeibacteriota</taxon>
    </lineage>
</organism>
<dbReference type="InterPro" id="IPR015797">
    <property type="entry name" value="NUDIX_hydrolase-like_dom_sf"/>
</dbReference>
<dbReference type="Gene3D" id="3.90.79.10">
    <property type="entry name" value="Nucleoside Triphosphate Pyrophosphohydrolase"/>
    <property type="match status" value="1"/>
</dbReference>
<evidence type="ECO:0000259" key="3">
    <source>
        <dbReference type="PROSITE" id="PS51462"/>
    </source>
</evidence>
<dbReference type="STRING" id="1619013.UT41_C0001G0624"/>
<dbReference type="GO" id="GO:0035539">
    <property type="term" value="F:8-oxo-7,8-dihydrodeoxyguanosine triphosphate pyrophosphatase activity"/>
    <property type="evidence" value="ECO:0007669"/>
    <property type="project" value="TreeGrafter"/>
</dbReference>
<dbReference type="PROSITE" id="PS00893">
    <property type="entry name" value="NUDIX_BOX"/>
    <property type="match status" value="1"/>
</dbReference>
<dbReference type="Proteomes" id="UP000034665">
    <property type="component" value="Unassembled WGS sequence"/>
</dbReference>
<evidence type="ECO:0000313" key="4">
    <source>
        <dbReference type="EMBL" id="KKR13080.1"/>
    </source>
</evidence>
<protein>
    <submittedName>
        <fullName evidence="4">Nudix hydrolase</fullName>
    </submittedName>
</protein>
<dbReference type="PRINTS" id="PR00502">
    <property type="entry name" value="NUDIXFAMILY"/>
</dbReference>
<dbReference type="InterPro" id="IPR000086">
    <property type="entry name" value="NUDIX_hydrolase_dom"/>
</dbReference>
<gene>
    <name evidence="4" type="ORF">UT41_C0001G0624</name>
</gene>
<name>A0A0G0QRS4_9BACT</name>
<dbReference type="AlphaFoldDB" id="A0A0G0QRS4"/>
<evidence type="ECO:0000256" key="2">
    <source>
        <dbReference type="RuleBase" id="RU003476"/>
    </source>
</evidence>
<sequence>MENKKPGVGFGIMLMKGDKILLGKRHDDPEKAQSELDGAGKWTMPGGKLHFQETFEDGAYREVMEETGITINKEELKHISTTNNIVETAHFVTLGFTCGDFIGEAEVREPDEIVEWKWFDLDHLPEPMYFPSKQIIDVFNELK</sequence>
<feature type="domain" description="Nudix hydrolase" evidence="3">
    <location>
        <begin position="5"/>
        <end position="142"/>
    </location>
</feature>
<dbReference type="EMBL" id="LBWR01000001">
    <property type="protein sequence ID" value="KKR13080.1"/>
    <property type="molecule type" value="Genomic_DNA"/>
</dbReference>
<dbReference type="PROSITE" id="PS51462">
    <property type="entry name" value="NUDIX"/>
    <property type="match status" value="1"/>
</dbReference>
<dbReference type="GO" id="GO:0005829">
    <property type="term" value="C:cytosol"/>
    <property type="evidence" value="ECO:0007669"/>
    <property type="project" value="TreeGrafter"/>
</dbReference>
<keyword evidence="1 2" id="KW-0378">Hydrolase</keyword>
<reference evidence="4 5" key="1">
    <citation type="journal article" date="2015" name="Nature">
        <title>rRNA introns, odd ribosomes, and small enigmatic genomes across a large radiation of phyla.</title>
        <authorList>
            <person name="Brown C.T."/>
            <person name="Hug L.A."/>
            <person name="Thomas B.C."/>
            <person name="Sharon I."/>
            <person name="Castelle C.J."/>
            <person name="Singh A."/>
            <person name="Wilkins M.J."/>
            <person name="Williams K.H."/>
            <person name="Banfield J.F."/>
        </authorList>
    </citation>
    <scope>NUCLEOTIDE SEQUENCE [LARGE SCALE GENOMIC DNA]</scope>
</reference>
<accession>A0A0G0QRS4</accession>
<dbReference type="PANTHER" id="PTHR16099">
    <property type="entry name" value="8-OXO-DGTP DIPHOSPHATES NUDT15"/>
    <property type="match status" value="1"/>
</dbReference>
<dbReference type="CDD" id="cd04678">
    <property type="entry name" value="NUDIX_MTH2_Nudt15"/>
    <property type="match status" value="1"/>
</dbReference>
<comment type="similarity">
    <text evidence="2">Belongs to the Nudix hydrolase family.</text>
</comment>
<dbReference type="GO" id="GO:0006203">
    <property type="term" value="P:dGTP catabolic process"/>
    <property type="evidence" value="ECO:0007669"/>
    <property type="project" value="TreeGrafter"/>
</dbReference>
<comment type="caution">
    <text evidence="4">The sequence shown here is derived from an EMBL/GenBank/DDBJ whole genome shotgun (WGS) entry which is preliminary data.</text>
</comment>
<evidence type="ECO:0000256" key="1">
    <source>
        <dbReference type="ARBA" id="ARBA00022801"/>
    </source>
</evidence>
<dbReference type="SUPFAM" id="SSF55811">
    <property type="entry name" value="Nudix"/>
    <property type="match status" value="1"/>
</dbReference>
<proteinExistence type="inferred from homology"/>
<evidence type="ECO:0000313" key="5">
    <source>
        <dbReference type="Proteomes" id="UP000034665"/>
    </source>
</evidence>
<dbReference type="Pfam" id="PF00293">
    <property type="entry name" value="NUDIX"/>
    <property type="match status" value="1"/>
</dbReference>
<dbReference type="InterPro" id="IPR020084">
    <property type="entry name" value="NUDIX_hydrolase_CS"/>
</dbReference>
<dbReference type="InterPro" id="IPR020476">
    <property type="entry name" value="Nudix_hydrolase"/>
</dbReference>
<dbReference type="PANTHER" id="PTHR16099:SF5">
    <property type="entry name" value="NUCLEOTIDE TRIPHOSPHATE DIPHOSPHATASE NUDT15"/>
    <property type="match status" value="1"/>
</dbReference>